<accession>A0ABQ5GZ40</accession>
<dbReference type="EMBL" id="BQNB010019005">
    <property type="protein sequence ID" value="GJT80569.1"/>
    <property type="molecule type" value="Genomic_DNA"/>
</dbReference>
<sequence>MESVKKSIDKRAQHKRESMTARVNERPDSDNQRLRSVNDAMQKMQISDPYMMKSQMVEVHTTADIISLLTGQQHTEATLIQ</sequence>
<comment type="caution">
    <text evidence="2">The sequence shown here is derived from an EMBL/GenBank/DDBJ whole genome shotgun (WGS) entry which is preliminary data.</text>
</comment>
<reference evidence="2" key="1">
    <citation type="journal article" date="2022" name="Int. J. Mol. Sci.">
        <title>Draft Genome of Tanacetum Coccineum: Genomic Comparison of Closely Related Tanacetum-Family Plants.</title>
        <authorList>
            <person name="Yamashiro T."/>
            <person name="Shiraishi A."/>
            <person name="Nakayama K."/>
            <person name="Satake H."/>
        </authorList>
    </citation>
    <scope>NUCLEOTIDE SEQUENCE</scope>
</reference>
<feature type="region of interest" description="Disordered" evidence="1">
    <location>
        <begin position="1"/>
        <end position="34"/>
    </location>
</feature>
<reference evidence="2" key="2">
    <citation type="submission" date="2022-01" db="EMBL/GenBank/DDBJ databases">
        <authorList>
            <person name="Yamashiro T."/>
            <person name="Shiraishi A."/>
            <person name="Satake H."/>
            <person name="Nakayama K."/>
        </authorList>
    </citation>
    <scope>NUCLEOTIDE SEQUENCE</scope>
</reference>
<organism evidence="2 3">
    <name type="scientific">Tanacetum coccineum</name>
    <dbReference type="NCBI Taxonomy" id="301880"/>
    <lineage>
        <taxon>Eukaryota</taxon>
        <taxon>Viridiplantae</taxon>
        <taxon>Streptophyta</taxon>
        <taxon>Embryophyta</taxon>
        <taxon>Tracheophyta</taxon>
        <taxon>Spermatophyta</taxon>
        <taxon>Magnoliopsida</taxon>
        <taxon>eudicotyledons</taxon>
        <taxon>Gunneridae</taxon>
        <taxon>Pentapetalae</taxon>
        <taxon>asterids</taxon>
        <taxon>campanulids</taxon>
        <taxon>Asterales</taxon>
        <taxon>Asteraceae</taxon>
        <taxon>Asteroideae</taxon>
        <taxon>Anthemideae</taxon>
        <taxon>Anthemidinae</taxon>
        <taxon>Tanacetum</taxon>
    </lineage>
</organism>
<evidence type="ECO:0000256" key="1">
    <source>
        <dbReference type="SAM" id="MobiDB-lite"/>
    </source>
</evidence>
<proteinExistence type="predicted"/>
<keyword evidence="3" id="KW-1185">Reference proteome</keyword>
<dbReference type="Proteomes" id="UP001151760">
    <property type="component" value="Unassembled WGS sequence"/>
</dbReference>
<name>A0ABQ5GZ40_9ASTR</name>
<feature type="compositionally biased region" description="Basic and acidic residues" evidence="1">
    <location>
        <begin position="1"/>
        <end position="33"/>
    </location>
</feature>
<evidence type="ECO:0000313" key="2">
    <source>
        <dbReference type="EMBL" id="GJT80569.1"/>
    </source>
</evidence>
<gene>
    <name evidence="2" type="ORF">Tco_1054911</name>
</gene>
<protein>
    <submittedName>
        <fullName evidence="2">Uncharacterized protein</fullName>
    </submittedName>
</protein>
<evidence type="ECO:0000313" key="3">
    <source>
        <dbReference type="Proteomes" id="UP001151760"/>
    </source>
</evidence>